<dbReference type="Proteomes" id="UP000054742">
    <property type="component" value="Unassembled WGS sequence"/>
</dbReference>
<reference evidence="3 4" key="1">
    <citation type="submission" date="2015-11" db="EMBL/GenBank/DDBJ databases">
        <title>Genomic analysis of 38 Legionella species identifies large and diverse effector repertoires.</title>
        <authorList>
            <person name="Burstein D."/>
            <person name="Amaro F."/>
            <person name="Zusman T."/>
            <person name="Lifshitz Z."/>
            <person name="Cohen O."/>
            <person name="Gilbert J.A."/>
            <person name="Pupko T."/>
            <person name="Shuman H.A."/>
            <person name="Segal G."/>
        </authorList>
    </citation>
    <scope>NUCLEOTIDE SEQUENCE [LARGE SCALE GENOMIC DNA]</scope>
    <source>
        <strain evidence="3 4">ATCC 43878</strain>
    </source>
</reference>
<dbReference type="PANTHER" id="PTHR42733:SF12">
    <property type="entry name" value="PROTEINASE"/>
    <property type="match status" value="1"/>
</dbReference>
<evidence type="ECO:0000313" key="4">
    <source>
        <dbReference type="Proteomes" id="UP000054742"/>
    </source>
</evidence>
<dbReference type="InterPro" id="IPR002818">
    <property type="entry name" value="DJ-1/PfpI"/>
</dbReference>
<dbReference type="Gene3D" id="3.40.50.880">
    <property type="match status" value="1"/>
</dbReference>
<comment type="caution">
    <text evidence="3">The sequence shown here is derived from an EMBL/GenBank/DDBJ whole genome shotgun (WGS) entry which is preliminary data.</text>
</comment>
<gene>
    <name evidence="3" type="ORF">Lbru_1274</name>
</gene>
<feature type="domain" description="DJ-1/PfpI" evidence="2">
    <location>
        <begin position="8"/>
        <end position="174"/>
    </location>
</feature>
<dbReference type="InterPro" id="IPR006286">
    <property type="entry name" value="C56_PfpI-like"/>
</dbReference>
<accession>A0A0W0SP36</accession>
<name>A0A0W0SP36_9GAMM</name>
<keyword evidence="3" id="KW-0645">Protease</keyword>
<keyword evidence="4" id="KW-1185">Reference proteome</keyword>
<dbReference type="GO" id="GO:0008233">
    <property type="term" value="F:peptidase activity"/>
    <property type="evidence" value="ECO:0007669"/>
    <property type="project" value="UniProtKB-KW"/>
</dbReference>
<proteinExistence type="inferred from homology"/>
<dbReference type="STRING" id="29422.Lbru_1274"/>
<evidence type="ECO:0000313" key="3">
    <source>
        <dbReference type="EMBL" id="KTC85059.1"/>
    </source>
</evidence>
<dbReference type="AlphaFoldDB" id="A0A0W0SP36"/>
<dbReference type="RefSeq" id="WP_058441343.1">
    <property type="nucleotide sequence ID" value="NZ_CAAAHU010000006.1"/>
</dbReference>
<dbReference type="EMBL" id="LNXV01000008">
    <property type="protein sequence ID" value="KTC85059.1"/>
    <property type="molecule type" value="Genomic_DNA"/>
</dbReference>
<organism evidence="3 4">
    <name type="scientific">Legionella brunensis</name>
    <dbReference type="NCBI Taxonomy" id="29422"/>
    <lineage>
        <taxon>Bacteria</taxon>
        <taxon>Pseudomonadati</taxon>
        <taxon>Pseudomonadota</taxon>
        <taxon>Gammaproteobacteria</taxon>
        <taxon>Legionellales</taxon>
        <taxon>Legionellaceae</taxon>
        <taxon>Legionella</taxon>
    </lineage>
</organism>
<dbReference type="PROSITE" id="PS51276">
    <property type="entry name" value="PEPTIDASE_C56_PFPI"/>
    <property type="match status" value="1"/>
</dbReference>
<keyword evidence="3" id="KW-0378">Hydrolase</keyword>
<dbReference type="PANTHER" id="PTHR42733">
    <property type="entry name" value="DJ-1 PROTEIN"/>
    <property type="match status" value="1"/>
</dbReference>
<evidence type="ECO:0000259" key="2">
    <source>
        <dbReference type="Pfam" id="PF01965"/>
    </source>
</evidence>
<protein>
    <submittedName>
        <fullName evidence="3">Intracellular protease, ThiJ/PfpI family</fullName>
    </submittedName>
</protein>
<dbReference type="NCBIfam" id="TIGR01382">
    <property type="entry name" value="PfpI"/>
    <property type="match status" value="1"/>
</dbReference>
<dbReference type="SUPFAM" id="SSF52317">
    <property type="entry name" value="Class I glutamine amidotransferase-like"/>
    <property type="match status" value="1"/>
</dbReference>
<dbReference type="InterPro" id="IPR029062">
    <property type="entry name" value="Class_I_gatase-like"/>
</dbReference>
<dbReference type="GO" id="GO:0006508">
    <property type="term" value="P:proteolysis"/>
    <property type="evidence" value="ECO:0007669"/>
    <property type="project" value="UniProtKB-KW"/>
</dbReference>
<dbReference type="CDD" id="cd03134">
    <property type="entry name" value="GATase1_PfpI_like"/>
    <property type="match status" value="1"/>
</dbReference>
<dbReference type="PATRIC" id="fig|29422.6.peg.1349"/>
<dbReference type="Pfam" id="PF01965">
    <property type="entry name" value="DJ-1_PfpI"/>
    <property type="match status" value="1"/>
</dbReference>
<evidence type="ECO:0000256" key="1">
    <source>
        <dbReference type="ARBA" id="ARBA00008542"/>
    </source>
</evidence>
<comment type="similarity">
    <text evidence="1">Belongs to the peptidase C56 family.</text>
</comment>
<dbReference type="OrthoDB" id="9792284at2"/>
<sequence>MDKLKGIRVAILVAHGFEQVEMEAPRKALENEGAKTLLISPEKEQVQGWHHLEKGDNFSVDIPLDEANPEDFDALLLPGGVINPDRLRLFPKAASFVSKMNEQHKPIAAICHGPWLLINANVVKGHKMTSWLSIKTDLINAGAEWVDEPVVCDSQLLTSRKPGDIPLFNEAMVKLFQGT</sequence>